<evidence type="ECO:0000256" key="1">
    <source>
        <dbReference type="SAM" id="Phobius"/>
    </source>
</evidence>
<accession>A0A0L8JE37</accession>
<proteinExistence type="predicted"/>
<dbReference type="AlphaFoldDB" id="A0A0L8JE37"/>
<name>A0A0L8JE37_STRVR</name>
<sequence>MLPAMSTPGRSAATTITGWGMVLSATAAVAASVGAVNPYPPLIPELALAGLAVLFAAGWVVASYRADARARDPLAKAYRETRRPNRVLPYLIAFGVPVAAFAAFLTAFDVSADYGRETERLERAGYDEYEVSVVRLAGEPEFHEGDEDRDPYYLTDLTLRIPYEAGPREVTVRGMYTRHKSPRPGWKVNVYFAPRDPATPVVENGDRKEPRWFFLFFLGIWIWPLLLVAGGTIKSLSDADDIHRLRRFDPGTHLPALGILLTGLVLLLPKALGFEVAGYDQLPALLATLAPPLALLWVVKRY</sequence>
<feature type="transmembrane region" description="Helical" evidence="1">
    <location>
        <begin position="254"/>
        <end position="272"/>
    </location>
</feature>
<feature type="transmembrane region" description="Helical" evidence="1">
    <location>
        <begin position="87"/>
        <end position="108"/>
    </location>
</feature>
<reference evidence="2 3" key="1">
    <citation type="submission" date="2015-06" db="EMBL/GenBank/DDBJ databases">
        <authorList>
            <person name="Hoefler B.C."/>
            <person name="Straight P.D."/>
        </authorList>
    </citation>
    <scope>NUCLEOTIDE SEQUENCE [LARGE SCALE GENOMIC DNA]</scope>
    <source>
        <strain evidence="2 3">NRRL 3427</strain>
    </source>
</reference>
<keyword evidence="1" id="KW-1133">Transmembrane helix</keyword>
<dbReference type="EMBL" id="LGUP01000385">
    <property type="protein sequence ID" value="KOG11938.1"/>
    <property type="molecule type" value="Genomic_DNA"/>
</dbReference>
<protein>
    <submittedName>
        <fullName evidence="2">Uncharacterized protein</fullName>
    </submittedName>
</protein>
<feature type="transmembrane region" description="Helical" evidence="1">
    <location>
        <begin position="278"/>
        <end position="299"/>
    </location>
</feature>
<evidence type="ECO:0000313" key="2">
    <source>
        <dbReference type="EMBL" id="KOG11938.1"/>
    </source>
</evidence>
<evidence type="ECO:0000313" key="3">
    <source>
        <dbReference type="Proteomes" id="UP000037023"/>
    </source>
</evidence>
<dbReference type="PATRIC" id="fig|1938.6.peg.7142"/>
<dbReference type="Proteomes" id="UP000037023">
    <property type="component" value="Unassembled WGS sequence"/>
</dbReference>
<organism evidence="2 3">
    <name type="scientific">Streptomyces viridochromogenes</name>
    <dbReference type="NCBI Taxonomy" id="1938"/>
    <lineage>
        <taxon>Bacteria</taxon>
        <taxon>Bacillati</taxon>
        <taxon>Actinomycetota</taxon>
        <taxon>Actinomycetes</taxon>
        <taxon>Kitasatosporales</taxon>
        <taxon>Streptomycetaceae</taxon>
        <taxon>Streptomyces</taxon>
    </lineage>
</organism>
<feature type="transmembrane region" description="Helical" evidence="1">
    <location>
        <begin position="212"/>
        <end position="233"/>
    </location>
</feature>
<feature type="transmembrane region" description="Helical" evidence="1">
    <location>
        <begin position="46"/>
        <end position="66"/>
    </location>
</feature>
<gene>
    <name evidence="2" type="ORF">ADK34_33215</name>
</gene>
<keyword evidence="1" id="KW-0812">Transmembrane</keyword>
<comment type="caution">
    <text evidence="2">The sequence shown here is derived from an EMBL/GenBank/DDBJ whole genome shotgun (WGS) entry which is preliminary data.</text>
</comment>
<keyword evidence="1" id="KW-0472">Membrane</keyword>